<dbReference type="HOGENOM" id="CLU_056779_0_0_1"/>
<name>R0MFF8_NOSB1</name>
<dbReference type="EMBL" id="KB910032">
    <property type="protein sequence ID" value="EOB11493.1"/>
    <property type="molecule type" value="Genomic_DNA"/>
</dbReference>
<dbReference type="InterPro" id="IPR036186">
    <property type="entry name" value="Serpin_sf"/>
</dbReference>
<dbReference type="VEuPathDB" id="MicrosporidiaDB:NBO_1125g0001"/>
<evidence type="ECO:0000313" key="3">
    <source>
        <dbReference type="Proteomes" id="UP000016927"/>
    </source>
</evidence>
<evidence type="ECO:0000313" key="2">
    <source>
        <dbReference type="EMBL" id="EOB11493.1"/>
    </source>
</evidence>
<evidence type="ECO:0000259" key="1">
    <source>
        <dbReference type="Pfam" id="PF00079"/>
    </source>
</evidence>
<accession>R0MFF8</accession>
<organism evidence="2 3">
    <name type="scientific">Nosema bombycis (strain CQ1 / CVCC 102059)</name>
    <name type="common">Microsporidian parasite</name>
    <name type="synonym">Pebrine of silkworm</name>
    <dbReference type="NCBI Taxonomy" id="578461"/>
    <lineage>
        <taxon>Eukaryota</taxon>
        <taxon>Fungi</taxon>
        <taxon>Fungi incertae sedis</taxon>
        <taxon>Microsporidia</taxon>
        <taxon>Nosematidae</taxon>
        <taxon>Nosema</taxon>
    </lineage>
</organism>
<gene>
    <name evidence="2" type="ORF">NBO_1125g0001</name>
</gene>
<keyword evidence="3" id="KW-1185">Reference proteome</keyword>
<reference evidence="2 3" key="1">
    <citation type="journal article" date="2013" name="BMC Genomics">
        <title>Comparative genomics of parasitic silkworm microsporidia reveal an association between genome expansion and host adaptation.</title>
        <authorList>
            <person name="Pan G."/>
            <person name="Xu J."/>
            <person name="Li T."/>
            <person name="Xia Q."/>
            <person name="Liu S.L."/>
            <person name="Zhang G."/>
            <person name="Li S."/>
            <person name="Li C."/>
            <person name="Liu H."/>
            <person name="Yang L."/>
            <person name="Liu T."/>
            <person name="Zhang X."/>
            <person name="Wu Z."/>
            <person name="Fan W."/>
            <person name="Dang X."/>
            <person name="Xiang H."/>
            <person name="Tao M."/>
            <person name="Li Y."/>
            <person name="Hu J."/>
            <person name="Li Z."/>
            <person name="Lin L."/>
            <person name="Luo J."/>
            <person name="Geng L."/>
            <person name="Wang L."/>
            <person name="Long M."/>
            <person name="Wan Y."/>
            <person name="He N."/>
            <person name="Zhang Z."/>
            <person name="Lu C."/>
            <person name="Keeling P.J."/>
            <person name="Wang J."/>
            <person name="Xiang Z."/>
            <person name="Zhou Z."/>
        </authorList>
    </citation>
    <scope>NUCLEOTIDE SEQUENCE [LARGE SCALE GENOMIC DNA]</scope>
    <source>
        <strain evidence="3">CQ1 / CVCC 102059</strain>
    </source>
</reference>
<dbReference type="Pfam" id="PF00079">
    <property type="entry name" value="Serpin"/>
    <property type="match status" value="1"/>
</dbReference>
<dbReference type="OrthoDB" id="671595at2759"/>
<dbReference type="Proteomes" id="UP000016927">
    <property type="component" value="Unassembled WGS sequence"/>
</dbReference>
<dbReference type="Gene3D" id="2.30.39.10">
    <property type="entry name" value="Alpha-1-antitrypsin, domain 1"/>
    <property type="match status" value="1"/>
</dbReference>
<dbReference type="InterPro" id="IPR042185">
    <property type="entry name" value="Serpin_sf_2"/>
</dbReference>
<sequence length="292" mass="34570">MRLNLYDVFNGLTCIYHRRNILLDEKPVDCFLFKALSIFFSENIDDGLFKHFTASDPKDVFLEHTWWVKRELRGFFDTPLLASTFNYDHIYSSFIYFNDAWAIPFSENSCYLDFKLSDGAIIKRFFLYNKCVYKYSKINFNELKFQFVAVPYFETKNFNYTHYLVYLIPSKHDVDLSVIWDTFYMFSNGNIRHLIAEQKMSPIDLYIPILCDLQSDFNLKNLFADVFKHNNAYNSVSTLSTFIEINEKNKKTSRVVFDDDVPQVTANKPHISFIFDMQSGRILFLIMDNGKI</sequence>
<protein>
    <recommendedName>
        <fullName evidence="1">Serpin domain-containing protein</fullName>
    </recommendedName>
</protein>
<feature type="domain" description="Serpin" evidence="1">
    <location>
        <begin position="89"/>
        <end position="285"/>
    </location>
</feature>
<proteinExistence type="predicted"/>
<dbReference type="InterPro" id="IPR023796">
    <property type="entry name" value="Serpin_dom"/>
</dbReference>
<dbReference type="SUPFAM" id="SSF56574">
    <property type="entry name" value="Serpins"/>
    <property type="match status" value="1"/>
</dbReference>
<dbReference type="AlphaFoldDB" id="R0MFF8"/>